<organism evidence="4 5">
    <name type="scientific">Pseudonocardia alaniniphila</name>
    <dbReference type="NCBI Taxonomy" id="75291"/>
    <lineage>
        <taxon>Bacteria</taxon>
        <taxon>Bacillati</taxon>
        <taxon>Actinomycetota</taxon>
        <taxon>Actinomycetes</taxon>
        <taxon>Pseudonocardiales</taxon>
        <taxon>Pseudonocardiaceae</taxon>
        <taxon>Pseudonocardia</taxon>
    </lineage>
</organism>
<name>A0ABS9TRM6_9PSEU</name>
<evidence type="ECO:0000313" key="4">
    <source>
        <dbReference type="EMBL" id="MCH6171175.1"/>
    </source>
</evidence>
<protein>
    <submittedName>
        <fullName evidence="4">TIGR03564 family F420-dependent LLM class oxidoreductase</fullName>
        <ecNumber evidence="4">1.-.-.-</ecNumber>
    </submittedName>
</protein>
<dbReference type="EC" id="1.-.-.-" evidence="4"/>
<comment type="similarity">
    <text evidence="1">Belongs to the Bcl-2 family.</text>
</comment>
<keyword evidence="5" id="KW-1185">Reference proteome</keyword>
<proteinExistence type="inferred from homology"/>
<evidence type="ECO:0000259" key="3">
    <source>
        <dbReference type="Pfam" id="PF00296"/>
    </source>
</evidence>
<dbReference type="SUPFAM" id="SSF51679">
    <property type="entry name" value="Bacterial luciferase-like"/>
    <property type="match status" value="1"/>
</dbReference>
<dbReference type="Proteomes" id="UP001299970">
    <property type="component" value="Unassembled WGS sequence"/>
</dbReference>
<dbReference type="Pfam" id="PF00296">
    <property type="entry name" value="Bac_luciferase"/>
    <property type="match status" value="1"/>
</dbReference>
<dbReference type="EMBL" id="JAKXMK010000040">
    <property type="protein sequence ID" value="MCH6171175.1"/>
    <property type="molecule type" value="Genomic_DNA"/>
</dbReference>
<keyword evidence="2 4" id="KW-0560">Oxidoreductase</keyword>
<dbReference type="InterPro" id="IPR050564">
    <property type="entry name" value="F420-G6PD/mer"/>
</dbReference>
<feature type="domain" description="Luciferase-like" evidence="3">
    <location>
        <begin position="5"/>
        <end position="270"/>
    </location>
</feature>
<dbReference type="CDD" id="cd01097">
    <property type="entry name" value="Tetrahydromethanopterin_reductase"/>
    <property type="match status" value="1"/>
</dbReference>
<dbReference type="NCBIfam" id="TIGR03564">
    <property type="entry name" value="F420_MSMEG_4879"/>
    <property type="match status" value="1"/>
</dbReference>
<dbReference type="InterPro" id="IPR020726">
    <property type="entry name" value="Bcl2_BH2_motif_CS"/>
</dbReference>
<evidence type="ECO:0000313" key="5">
    <source>
        <dbReference type="Proteomes" id="UP001299970"/>
    </source>
</evidence>
<evidence type="ECO:0000256" key="1">
    <source>
        <dbReference type="ARBA" id="ARBA00009458"/>
    </source>
</evidence>
<dbReference type="InterPro" id="IPR019910">
    <property type="entry name" value="Lucif-like_OxRdtase_MSMEG_4879"/>
</dbReference>
<dbReference type="Gene3D" id="3.20.20.30">
    <property type="entry name" value="Luciferase-like domain"/>
    <property type="match status" value="1"/>
</dbReference>
<dbReference type="InterPro" id="IPR036661">
    <property type="entry name" value="Luciferase-like_sf"/>
</dbReference>
<dbReference type="PROSITE" id="PS01258">
    <property type="entry name" value="BH2"/>
    <property type="match status" value="1"/>
</dbReference>
<gene>
    <name evidence="4" type="ORF">MMF94_36205</name>
</gene>
<comment type="caution">
    <text evidence="4">The sequence shown here is derived from an EMBL/GenBank/DDBJ whole genome shotgun (WGS) entry which is preliminary data.</text>
</comment>
<dbReference type="InterPro" id="IPR011251">
    <property type="entry name" value="Luciferase-like_dom"/>
</dbReference>
<accession>A0ABS9TRM6</accession>
<evidence type="ECO:0000256" key="2">
    <source>
        <dbReference type="ARBA" id="ARBA00023002"/>
    </source>
</evidence>
<dbReference type="PANTHER" id="PTHR43244">
    <property type="match status" value="1"/>
</dbReference>
<sequence>MAEIERAAGSGFSSFWLGEHGGWDPLTVFAAVGDRAPGIQLGTSVMATYPRHPLALAAQALTTHAATGGRLTLGIGPSHRPTVEGRYGLTWQPPVEHTREVLEVVGPVLRGEDVQVHGKSITAFGGVAAPGTTAPSVLLGAHGPRMLRLAAELTDGVLTQWATPRFLDESLVPAVVSGAAVGAQPRIVVGLLVSVTSDMDATRRRVGEEFGAAATVPTLRAMLDRQGSGGAEDTLVAGDESAVEAEMRRFADAGATELVMLPVGSPEDQARTVGLLADVAARSSGAWAVSAGSGRASS</sequence>
<dbReference type="PANTHER" id="PTHR43244:SF1">
    <property type="entry name" value="5,10-METHYLENETETRAHYDROMETHANOPTERIN REDUCTASE"/>
    <property type="match status" value="1"/>
</dbReference>
<dbReference type="GO" id="GO:0016491">
    <property type="term" value="F:oxidoreductase activity"/>
    <property type="evidence" value="ECO:0007669"/>
    <property type="project" value="UniProtKB-KW"/>
</dbReference>
<reference evidence="4 5" key="1">
    <citation type="submission" date="2022-03" db="EMBL/GenBank/DDBJ databases">
        <title>Pseudonocardia alaer sp. nov., a novel actinomycete isolated from reed forest soil.</title>
        <authorList>
            <person name="Wang L."/>
        </authorList>
    </citation>
    <scope>NUCLEOTIDE SEQUENCE [LARGE SCALE GENOMIC DNA]</scope>
    <source>
        <strain evidence="4 5">Y-16303</strain>
    </source>
</reference>